<reference evidence="2" key="1">
    <citation type="submission" date="2016-10" db="EMBL/GenBank/DDBJ databases">
        <authorList>
            <person name="de Groot N.N."/>
        </authorList>
    </citation>
    <scope>NUCLEOTIDE SEQUENCE [LARGE SCALE GENOMIC DNA]</scope>
    <source>
        <strain evidence="2">CGMCC 1.12397</strain>
    </source>
</reference>
<dbReference type="EMBL" id="QQST01000001">
    <property type="protein sequence ID" value="RDI72632.1"/>
    <property type="molecule type" value="Genomic_DNA"/>
</dbReference>
<name>A0A1H0YR36_9EURY</name>
<dbReference type="Proteomes" id="UP000255421">
    <property type="component" value="Unassembled WGS sequence"/>
</dbReference>
<organism evidence="2 3">
    <name type="scientific">Halopelagius longus</name>
    <dbReference type="NCBI Taxonomy" id="1236180"/>
    <lineage>
        <taxon>Archaea</taxon>
        <taxon>Methanobacteriati</taxon>
        <taxon>Methanobacteriota</taxon>
        <taxon>Stenosarchaea group</taxon>
        <taxon>Halobacteria</taxon>
        <taxon>Halobacteriales</taxon>
        <taxon>Haloferacaceae</taxon>
    </lineage>
</organism>
<keyword evidence="4" id="KW-1185">Reference proteome</keyword>
<proteinExistence type="predicted"/>
<reference evidence="1 4" key="3">
    <citation type="submission" date="2018-07" db="EMBL/GenBank/DDBJ databases">
        <title>Genome sequence of extremly halophilic archaeon Halopelagius longus strain BC12-B1.</title>
        <authorList>
            <person name="Zhang X."/>
        </authorList>
    </citation>
    <scope>NUCLEOTIDE SEQUENCE [LARGE SCALE GENOMIC DNA]</scope>
    <source>
        <strain evidence="1 4">BC12-B1</strain>
    </source>
</reference>
<accession>A0A1H0YR36</accession>
<evidence type="ECO:0000313" key="4">
    <source>
        <dbReference type="Proteomes" id="UP000255421"/>
    </source>
</evidence>
<evidence type="ECO:0000313" key="1">
    <source>
        <dbReference type="EMBL" id="RDI72632.1"/>
    </source>
</evidence>
<reference evidence="3" key="2">
    <citation type="submission" date="2016-10" db="EMBL/GenBank/DDBJ databases">
        <authorList>
            <person name="Varghese N."/>
            <person name="Submissions S."/>
        </authorList>
    </citation>
    <scope>NUCLEOTIDE SEQUENCE [LARGE SCALE GENOMIC DNA]</scope>
    <source>
        <strain evidence="3">CGMCC 1.12397</strain>
    </source>
</reference>
<gene>
    <name evidence="1" type="ORF">DWB78_13380</name>
    <name evidence="2" type="ORF">SAMN05216278_0793</name>
</gene>
<dbReference type="RefSeq" id="WP_092533206.1">
    <property type="nucleotide sequence ID" value="NZ_FNKQ01000001.1"/>
</dbReference>
<protein>
    <submittedName>
        <fullName evidence="2">Uncharacterized protein</fullName>
    </submittedName>
</protein>
<dbReference type="AlphaFoldDB" id="A0A1H0YR36"/>
<dbReference type="OrthoDB" id="326392at2157"/>
<dbReference type="Proteomes" id="UP000199289">
    <property type="component" value="Unassembled WGS sequence"/>
</dbReference>
<sequence>MTEESGVTTAGGFTDELRSLLAEAHRNGVDIEGGWLVQSPSEEMPDWDIEIWQVEHTDEGTDES</sequence>
<evidence type="ECO:0000313" key="3">
    <source>
        <dbReference type="Proteomes" id="UP000199289"/>
    </source>
</evidence>
<dbReference type="EMBL" id="FNKQ01000001">
    <property type="protein sequence ID" value="SDQ17634.1"/>
    <property type="molecule type" value="Genomic_DNA"/>
</dbReference>
<evidence type="ECO:0000313" key="2">
    <source>
        <dbReference type="EMBL" id="SDQ17634.1"/>
    </source>
</evidence>